<proteinExistence type="predicted"/>
<evidence type="ECO:0000313" key="3">
    <source>
        <dbReference type="Proteomes" id="UP000258016"/>
    </source>
</evidence>
<protein>
    <recommendedName>
        <fullName evidence="1">SnoaL-like domain-containing protein</fullName>
    </recommendedName>
</protein>
<dbReference type="InterPro" id="IPR037401">
    <property type="entry name" value="SnoaL-like"/>
</dbReference>
<evidence type="ECO:0000259" key="1">
    <source>
        <dbReference type="Pfam" id="PF13577"/>
    </source>
</evidence>
<evidence type="ECO:0000313" key="2">
    <source>
        <dbReference type="EMBL" id="ASR51464.1"/>
    </source>
</evidence>
<reference evidence="2 3" key="1">
    <citation type="submission" date="2017-03" db="EMBL/GenBank/DDBJ databases">
        <title>Complete genome sequence of Blastomonas fulva degrading microcsystin LR.</title>
        <authorList>
            <person name="Lee H.-g."/>
            <person name="Jin L."/>
            <person name="oh H.-M."/>
        </authorList>
    </citation>
    <scope>NUCLEOTIDE SEQUENCE [LARGE SCALE GENOMIC DNA]</scope>
    <source>
        <strain evidence="2 3">T2</strain>
    </source>
</reference>
<dbReference type="Gene3D" id="3.10.450.50">
    <property type="match status" value="1"/>
</dbReference>
<dbReference type="CDD" id="cd00531">
    <property type="entry name" value="NTF2_like"/>
    <property type="match status" value="1"/>
</dbReference>
<accession>A0ABM6M6C2</accession>
<dbReference type="InterPro" id="IPR032710">
    <property type="entry name" value="NTF2-like_dom_sf"/>
</dbReference>
<dbReference type="GeneID" id="303485568"/>
<dbReference type="Proteomes" id="UP000258016">
    <property type="component" value="Chromosome"/>
</dbReference>
<feature type="domain" description="SnoaL-like" evidence="1">
    <location>
        <begin position="3"/>
        <end position="117"/>
    </location>
</feature>
<sequence length="123" mass="14077">MMEIEWAVERQIRRFAMLNDAHDADGLAAMFTADGSFARPSEPDAPVAGREAICAFFRDRPRRVTRHVMANTTIDILSDREVRAHSYVVLYMADKTLIGDFHDRMELHDGVWLFAERCGSLTF</sequence>
<keyword evidence="3" id="KW-1185">Reference proteome</keyword>
<dbReference type="Pfam" id="PF13577">
    <property type="entry name" value="SnoaL_4"/>
    <property type="match status" value="1"/>
</dbReference>
<dbReference type="EMBL" id="CP020083">
    <property type="protein sequence ID" value="ASR51464.1"/>
    <property type="molecule type" value="Genomic_DNA"/>
</dbReference>
<organism evidence="2 3">
    <name type="scientific">Blastomonas fulva</name>
    <dbReference type="NCBI Taxonomy" id="1550728"/>
    <lineage>
        <taxon>Bacteria</taxon>
        <taxon>Pseudomonadati</taxon>
        <taxon>Pseudomonadota</taxon>
        <taxon>Alphaproteobacteria</taxon>
        <taxon>Sphingomonadales</taxon>
        <taxon>Sphingomonadaceae</taxon>
        <taxon>Blastomonas</taxon>
    </lineage>
</organism>
<dbReference type="RefSeq" id="WP_117352135.1">
    <property type="nucleotide sequence ID" value="NZ_CP020083.1"/>
</dbReference>
<gene>
    <name evidence="2" type="ORF">B5J99_08305</name>
</gene>
<dbReference type="SUPFAM" id="SSF54427">
    <property type="entry name" value="NTF2-like"/>
    <property type="match status" value="1"/>
</dbReference>
<name>A0ABM6M6C2_9SPHN</name>